<proteinExistence type="predicted"/>
<accession>A0A6L2N8D3</accession>
<dbReference type="AlphaFoldDB" id="A0A6L2N8D3"/>
<name>A0A6L2N8D3_TANCI</name>
<evidence type="ECO:0000256" key="1">
    <source>
        <dbReference type="SAM" id="MobiDB-lite"/>
    </source>
</evidence>
<protein>
    <recommendedName>
        <fullName evidence="3">Transposase (Putative), gypsy type</fullName>
    </recommendedName>
</protein>
<organism evidence="2">
    <name type="scientific">Tanacetum cinerariifolium</name>
    <name type="common">Dalmatian daisy</name>
    <name type="synonym">Chrysanthemum cinerariifolium</name>
    <dbReference type="NCBI Taxonomy" id="118510"/>
    <lineage>
        <taxon>Eukaryota</taxon>
        <taxon>Viridiplantae</taxon>
        <taxon>Streptophyta</taxon>
        <taxon>Embryophyta</taxon>
        <taxon>Tracheophyta</taxon>
        <taxon>Spermatophyta</taxon>
        <taxon>Magnoliopsida</taxon>
        <taxon>eudicotyledons</taxon>
        <taxon>Gunneridae</taxon>
        <taxon>Pentapetalae</taxon>
        <taxon>asterids</taxon>
        <taxon>campanulids</taxon>
        <taxon>Asterales</taxon>
        <taxon>Asteraceae</taxon>
        <taxon>Asteroideae</taxon>
        <taxon>Anthemideae</taxon>
        <taxon>Anthemidinae</taxon>
        <taxon>Tanacetum</taxon>
    </lineage>
</organism>
<feature type="region of interest" description="Disordered" evidence="1">
    <location>
        <begin position="35"/>
        <end position="65"/>
    </location>
</feature>
<evidence type="ECO:0008006" key="3">
    <source>
        <dbReference type="Google" id="ProtNLM"/>
    </source>
</evidence>
<reference evidence="2" key="1">
    <citation type="journal article" date="2019" name="Sci. Rep.">
        <title>Draft genome of Tanacetum cinerariifolium, the natural source of mosquito coil.</title>
        <authorList>
            <person name="Yamashiro T."/>
            <person name="Shiraishi A."/>
            <person name="Satake H."/>
            <person name="Nakayama K."/>
        </authorList>
    </citation>
    <scope>NUCLEOTIDE SEQUENCE</scope>
</reference>
<comment type="caution">
    <text evidence="2">The sequence shown here is derived from an EMBL/GenBank/DDBJ whole genome shotgun (WGS) entry which is preliminary data.</text>
</comment>
<sequence length="493" mass="53895">MDFFAFIRHSDPTKEHSVERDDDFLKETVAKDVSKVAVEKTKKKRKRKSAGDASGSTFPPKKLREDYHATTSNIGGSPAADVPVTTVSVTTTVTADASAIPPPKIRLNDPAVSSDSFYASQDDSETLRRIYVSKWNVTNDSILDDPYLYIEFNVGAARQRDAEIGHLKSLLSLKEAEAVEAIRLGQLSVVEAADAAKGSGLRDLKERNFVLEGEKDALSEKVTTLESVAALKENELASLTAHVTQLTSELSGFQLLRDELSSKVAFLESKRDMLADQGRMEAMQDEKATVLGNRVAELDAQLLEMAAHLDEEFYPCFLTAISGRRWILTHGLKLVLLKCLQSLEYCHALRKAGRDLSVIEAYDPSAEAKYIDAVNALGTVNFSLLFELKSKKDASIVDLMDSLRLEGPLAKIPIGHIKEKRLSLTNVMVPLAEPLSSKSLIGEASTSAALATAEPITTLSTTFASSGVVPPLFVSDYQVLDKEPYDEDRPATT</sequence>
<dbReference type="EMBL" id="BKCJ010008486">
    <property type="protein sequence ID" value="GEU82468.1"/>
    <property type="molecule type" value="Genomic_DNA"/>
</dbReference>
<gene>
    <name evidence="2" type="ORF">Tci_054446</name>
</gene>
<evidence type="ECO:0000313" key="2">
    <source>
        <dbReference type="EMBL" id="GEU82468.1"/>
    </source>
</evidence>